<evidence type="ECO:0000313" key="3">
    <source>
        <dbReference type="Proteomes" id="UP000326354"/>
    </source>
</evidence>
<accession>A0A5S9IVC1</accession>
<feature type="transmembrane region" description="Helical" evidence="1">
    <location>
        <begin position="6"/>
        <end position="21"/>
    </location>
</feature>
<dbReference type="RefSeq" id="WP_151972025.1">
    <property type="nucleotide sequence ID" value="NZ_AP019860.1"/>
</dbReference>
<organism evidence="2 3">
    <name type="scientific">Uabimicrobium amorphum</name>
    <dbReference type="NCBI Taxonomy" id="2596890"/>
    <lineage>
        <taxon>Bacteria</taxon>
        <taxon>Pseudomonadati</taxon>
        <taxon>Planctomycetota</taxon>
        <taxon>Candidatus Uabimicrobiia</taxon>
        <taxon>Candidatus Uabimicrobiales</taxon>
        <taxon>Candidatus Uabimicrobiaceae</taxon>
        <taxon>Candidatus Uabimicrobium</taxon>
    </lineage>
</organism>
<feature type="transmembrane region" description="Helical" evidence="1">
    <location>
        <begin position="61"/>
        <end position="79"/>
    </location>
</feature>
<feature type="transmembrane region" description="Helical" evidence="1">
    <location>
        <begin position="86"/>
        <end position="105"/>
    </location>
</feature>
<sequence>MYGHIFAIIFLIFIILSCYIVKKYATKFSIKNSLYGILFTTLMVFVWAMTSPCLCRERVPLILIVLPALFILVISAAVPQRKIRKICCYSIAITAFILTEFHATLHHGGGYTSRQNYAQVKKEERKYIMLSYIKYLPYTVEYKKYPAGWVKDMNLPLDEKIIQSFDISLPEGVVTHWHSFFTSLYKKKPEKNYSLWFPGGIFEKHITKAHLKAYE</sequence>
<name>A0A5S9IVC1_UABAM</name>
<evidence type="ECO:0000256" key="1">
    <source>
        <dbReference type="SAM" id="Phobius"/>
    </source>
</evidence>
<proteinExistence type="predicted"/>
<evidence type="ECO:0000313" key="2">
    <source>
        <dbReference type="EMBL" id="BBM87971.1"/>
    </source>
</evidence>
<dbReference type="AlphaFoldDB" id="A0A5S9IVC1"/>
<gene>
    <name evidence="2" type="ORF">UABAM_06387</name>
</gene>
<feature type="transmembrane region" description="Helical" evidence="1">
    <location>
        <begin position="33"/>
        <end position="49"/>
    </location>
</feature>
<keyword evidence="3" id="KW-1185">Reference proteome</keyword>
<keyword evidence="1" id="KW-1133">Transmembrane helix</keyword>
<protein>
    <submittedName>
        <fullName evidence="2">Uncharacterized protein</fullName>
    </submittedName>
</protein>
<keyword evidence="1" id="KW-0812">Transmembrane</keyword>
<dbReference type="EMBL" id="AP019860">
    <property type="protein sequence ID" value="BBM87971.1"/>
    <property type="molecule type" value="Genomic_DNA"/>
</dbReference>
<dbReference type="Proteomes" id="UP000326354">
    <property type="component" value="Chromosome"/>
</dbReference>
<reference evidence="2 3" key="1">
    <citation type="submission" date="2019-08" db="EMBL/GenBank/DDBJ databases">
        <title>Complete genome sequence of Candidatus Uab amorphum.</title>
        <authorList>
            <person name="Shiratori T."/>
            <person name="Suzuki S."/>
            <person name="Kakizawa Y."/>
            <person name="Ishida K."/>
        </authorList>
    </citation>
    <scope>NUCLEOTIDE SEQUENCE [LARGE SCALE GENOMIC DNA]</scope>
    <source>
        <strain evidence="2 3">SRT547</strain>
    </source>
</reference>
<dbReference type="KEGG" id="uam:UABAM_06387"/>
<keyword evidence="1" id="KW-0472">Membrane</keyword>